<dbReference type="GO" id="GO:0006998">
    <property type="term" value="P:nuclear envelope organization"/>
    <property type="evidence" value="ECO:0007669"/>
    <property type="project" value="TreeGrafter"/>
</dbReference>
<evidence type="ECO:0000256" key="12">
    <source>
        <dbReference type="ARBA" id="ARBA00054183"/>
    </source>
</evidence>
<evidence type="ECO:0000256" key="7">
    <source>
        <dbReference type="ARBA" id="ARBA00023054"/>
    </source>
</evidence>
<feature type="region of interest" description="Disordered" evidence="17">
    <location>
        <begin position="384"/>
        <end position="442"/>
    </location>
</feature>
<feature type="compositionally biased region" description="Acidic residues" evidence="17">
    <location>
        <begin position="550"/>
        <end position="559"/>
    </location>
</feature>
<organism evidence="20">
    <name type="scientific">Capra hircus</name>
    <name type="common">Goat</name>
    <dbReference type="NCBI Taxonomy" id="9925"/>
    <lineage>
        <taxon>Eukaryota</taxon>
        <taxon>Metazoa</taxon>
        <taxon>Chordata</taxon>
        <taxon>Craniata</taxon>
        <taxon>Vertebrata</taxon>
        <taxon>Euteleostomi</taxon>
        <taxon>Mammalia</taxon>
        <taxon>Eutheria</taxon>
        <taxon>Laurasiatheria</taxon>
        <taxon>Artiodactyla</taxon>
        <taxon>Ruminantia</taxon>
        <taxon>Pecora</taxon>
        <taxon>Bovidae</taxon>
        <taxon>Caprinae</taxon>
        <taxon>Capra</taxon>
    </lineage>
</organism>
<evidence type="ECO:0000256" key="14">
    <source>
        <dbReference type="ARBA" id="ARBA00064359"/>
    </source>
</evidence>
<name>A0A8C2NHG0_CAPHI</name>
<feature type="compositionally biased region" description="Polar residues" evidence="17">
    <location>
        <begin position="653"/>
        <end position="665"/>
    </location>
</feature>
<accession>A0A8C2NHG0</accession>
<evidence type="ECO:0000256" key="9">
    <source>
        <dbReference type="ARBA" id="ARBA00023288"/>
    </source>
</evidence>
<evidence type="ECO:0000313" key="20">
    <source>
        <dbReference type="Ensembl" id="ENSCHIP00010004331.1"/>
    </source>
</evidence>
<dbReference type="SUPFAM" id="SSF90257">
    <property type="entry name" value="Myosin rod fragments"/>
    <property type="match status" value="1"/>
</dbReference>
<comment type="subunit">
    <text evidence="13">Interacts with EMD.</text>
</comment>
<keyword evidence="7" id="KW-0175">Coiled coil</keyword>
<dbReference type="InterPro" id="IPR039008">
    <property type="entry name" value="IF_rod_dom"/>
</dbReference>
<dbReference type="GO" id="GO:0090435">
    <property type="term" value="P:protein localization to nuclear envelope"/>
    <property type="evidence" value="ECO:0007669"/>
    <property type="project" value="TreeGrafter"/>
</dbReference>
<evidence type="ECO:0000256" key="15">
    <source>
        <dbReference type="ARBA" id="ARBA00069558"/>
    </source>
</evidence>
<feature type="region of interest" description="Disordered" evidence="17">
    <location>
        <begin position="1"/>
        <end position="32"/>
    </location>
</feature>
<keyword evidence="4" id="KW-0597">Phosphoprotein</keyword>
<dbReference type="GO" id="GO:0005654">
    <property type="term" value="C:nucleoplasm"/>
    <property type="evidence" value="ECO:0007669"/>
    <property type="project" value="UniProtKB-SubCell"/>
</dbReference>
<dbReference type="Pfam" id="PF00932">
    <property type="entry name" value="LTD"/>
    <property type="match status" value="1"/>
</dbReference>
<feature type="region of interest" description="Disordered" evidence="17">
    <location>
        <begin position="595"/>
        <end position="620"/>
    </location>
</feature>
<evidence type="ECO:0000259" key="19">
    <source>
        <dbReference type="PROSITE" id="PS51842"/>
    </source>
</evidence>
<protein>
    <recommendedName>
        <fullName evidence="15">Prelamin-A/C</fullName>
    </recommendedName>
</protein>
<evidence type="ECO:0000256" key="3">
    <source>
        <dbReference type="ARBA" id="ARBA00022481"/>
    </source>
</evidence>
<comment type="similarity">
    <text evidence="16">Belongs to the intermediate filament family.</text>
</comment>
<dbReference type="GO" id="GO:0005652">
    <property type="term" value="C:nuclear lamina"/>
    <property type="evidence" value="ECO:0007669"/>
    <property type="project" value="UniProtKB-SubCell"/>
</dbReference>
<evidence type="ECO:0000256" key="5">
    <source>
        <dbReference type="ARBA" id="ARBA00022754"/>
    </source>
</evidence>
<keyword evidence="9" id="KW-0449">Lipoprotein</keyword>
<evidence type="ECO:0000256" key="1">
    <source>
        <dbReference type="ARBA" id="ARBA00004109"/>
    </source>
</evidence>
<dbReference type="Gene3D" id="1.20.5.500">
    <property type="entry name" value="Single helix bin"/>
    <property type="match status" value="1"/>
</dbReference>
<evidence type="ECO:0000256" key="4">
    <source>
        <dbReference type="ARBA" id="ARBA00022553"/>
    </source>
</evidence>
<dbReference type="Pfam" id="PF00038">
    <property type="entry name" value="Filament"/>
    <property type="match status" value="1"/>
</dbReference>
<reference evidence="20" key="1">
    <citation type="submission" date="2019-03" db="EMBL/GenBank/DDBJ databases">
        <title>Genome sequencing and reference-guided assembly of Black Bengal Goat (Capra hircus).</title>
        <authorList>
            <person name="Siddiki A.Z."/>
            <person name="Baten A."/>
            <person name="Billah M."/>
            <person name="Alam M.A.U."/>
            <person name="Shawrob K.S.M."/>
            <person name="Saha S."/>
            <person name="Chowdhury M."/>
            <person name="Rahman A.H."/>
            <person name="Stear M."/>
            <person name="Miah G."/>
            <person name="Das G.B."/>
            <person name="Hossain M.M."/>
            <person name="Kumkum M."/>
            <person name="Islam M.S."/>
            <person name="Mollah A.M."/>
            <person name="Ahsan A."/>
            <person name="Tusar F."/>
            <person name="Khan M.K.I."/>
        </authorList>
    </citation>
    <scope>NUCLEOTIDE SEQUENCE [LARGE SCALE GENOMIC DNA]</scope>
</reference>
<dbReference type="GO" id="GO:0005882">
    <property type="term" value="C:intermediate filament"/>
    <property type="evidence" value="ECO:0007669"/>
    <property type="project" value="UniProtKB-KW"/>
</dbReference>
<proteinExistence type="inferred from homology"/>
<dbReference type="FunFam" id="1.20.5.500:FF:000002">
    <property type="entry name" value="Lamin A/C"/>
    <property type="match status" value="1"/>
</dbReference>
<dbReference type="GO" id="GO:0007097">
    <property type="term" value="P:nuclear migration"/>
    <property type="evidence" value="ECO:0007669"/>
    <property type="project" value="TreeGrafter"/>
</dbReference>
<sequence>METPSQRRATRSGAQASSTPLSPTRITRLQEKEDLQELNDRLAVYIDRVRSLETENAGLRLRITESEEVVSREVSGIKAAYEAELGDARKTLDSVAKERARLQLELSKVREEFKELKARNSKKEGDLMAAQARLKDLEALLNSKEAALSTALSEKRTLEGELHDLRGQAAKLEAALGEAKKQLQDEMLRRVDAENRLQTLKEELDFQKNIYSEELRETKRRHETRLVEIDNGKQREFESRLADALQELRAQHEDQVEQYKKELEKTYSAKLDNARQSAERNSNLVGAAHEELQQSRIRIDSLSAQLSQLQKQLAAKEAKLRDLEDSLARERDTSRRLLADKEREMAEMRARMQQQLDEYQELLDIKLALDMEIHAYRKLLEGEEERLRLSPSPTSQRSRGRASSHSSQTQSGSSVTKKRKLESTESRSSFSQHARTSGRVAVEEVDEEGKFVRLRNKSNEDQSMGNWQIKRQNGDDPLLTYRFPPKFTLKAGQVVTIWAAGAGATHSPPTDLVWKAQNTWGCGNSLRTALINSTGEEVAMRKLVRSVTVVEDDDDEDGDDLLHHHHGSHAGSSSGDPAEYNLRSRTVLCGTCGQPADKAPASGSGAQVGGSISSGSSASSVTVTRSYRSVGGSGGGSFGDSLVTRSYLLGNSRPRTQVSRPSVSNPRRAEDPSPPGLGPGCPVGGRAFSSAARGSGSLLPAAQDPRERLLLLRPAPPV</sequence>
<keyword evidence="5 16" id="KW-0403">Intermediate filament</keyword>
<feature type="region of interest" description="Disordered" evidence="17">
    <location>
        <begin position="648"/>
        <end position="718"/>
    </location>
</feature>
<evidence type="ECO:0000256" key="11">
    <source>
        <dbReference type="ARBA" id="ARBA00024186"/>
    </source>
</evidence>
<evidence type="ECO:0000256" key="10">
    <source>
        <dbReference type="ARBA" id="ARBA00023289"/>
    </source>
</evidence>
<dbReference type="GO" id="GO:0031507">
    <property type="term" value="P:heterochromatin formation"/>
    <property type="evidence" value="ECO:0007669"/>
    <property type="project" value="TreeGrafter"/>
</dbReference>
<evidence type="ECO:0000259" key="18">
    <source>
        <dbReference type="PROSITE" id="PS51841"/>
    </source>
</evidence>
<feature type="domain" description="LTD" evidence="18">
    <location>
        <begin position="428"/>
        <end position="545"/>
    </location>
</feature>
<keyword evidence="6" id="KW-0007">Acetylation</keyword>
<evidence type="ECO:0000256" key="6">
    <source>
        <dbReference type="ARBA" id="ARBA00022990"/>
    </source>
</evidence>
<evidence type="ECO:0000256" key="8">
    <source>
        <dbReference type="ARBA" id="ARBA00023242"/>
    </source>
</evidence>
<dbReference type="PANTHER" id="PTHR45721:SF5">
    <property type="entry name" value="PRELAMIN-A_C"/>
    <property type="match status" value="1"/>
</dbReference>
<feature type="domain" description="IF rod" evidence="19">
    <location>
        <begin position="31"/>
        <end position="387"/>
    </location>
</feature>
<dbReference type="PROSITE" id="PS00226">
    <property type="entry name" value="IF_ROD_1"/>
    <property type="match status" value="1"/>
</dbReference>
<dbReference type="FunFam" id="1.20.5.170:FF:000033">
    <property type="entry name" value="Lamin A/C"/>
    <property type="match status" value="1"/>
</dbReference>
<feature type="compositionally biased region" description="Polar residues" evidence="17">
    <location>
        <begin position="1"/>
        <end position="27"/>
    </location>
</feature>
<feature type="compositionally biased region" description="Low complexity" evidence="17">
    <location>
        <begin position="403"/>
        <end position="414"/>
    </location>
</feature>
<dbReference type="InterPro" id="IPR001322">
    <property type="entry name" value="Lamin_tail_dom"/>
</dbReference>
<dbReference type="InterPro" id="IPR018039">
    <property type="entry name" value="IF_conserved"/>
</dbReference>
<dbReference type="FunFam" id="2.60.40.1260:FF:000001">
    <property type="entry name" value="Lamin A/C"/>
    <property type="match status" value="1"/>
</dbReference>
<evidence type="ECO:0000256" key="17">
    <source>
        <dbReference type="SAM" id="MobiDB-lite"/>
    </source>
</evidence>
<reference evidence="20" key="2">
    <citation type="submission" date="2025-08" db="UniProtKB">
        <authorList>
            <consortium name="Ensembl"/>
        </authorList>
    </citation>
    <scope>IDENTIFICATION</scope>
</reference>
<keyword evidence="10" id="KW-0636">Prenylation</keyword>
<feature type="compositionally biased region" description="Low complexity" evidence="17">
    <location>
        <begin position="684"/>
        <end position="702"/>
    </location>
</feature>
<dbReference type="AlphaFoldDB" id="A0A8C2NHG0"/>
<evidence type="ECO:0000256" key="13">
    <source>
        <dbReference type="ARBA" id="ARBA00063685"/>
    </source>
</evidence>
<dbReference type="PROSITE" id="PS51842">
    <property type="entry name" value="IF_ROD_2"/>
    <property type="match status" value="1"/>
</dbReference>
<dbReference type="SMART" id="SM01391">
    <property type="entry name" value="Filament"/>
    <property type="match status" value="1"/>
</dbReference>
<dbReference type="Ensembl" id="ENSCHIT00010006022.1">
    <property type="protein sequence ID" value="ENSCHIP00010004331.1"/>
    <property type="gene ID" value="ENSCHIG00010003064.1"/>
</dbReference>
<comment type="subcellular location">
    <subcellularLocation>
        <location evidence="11">Nucleus lamina</location>
    </subcellularLocation>
    <subcellularLocation>
        <location evidence="1">Nucleus matrix</location>
    </subcellularLocation>
    <subcellularLocation>
        <location evidence="2">Nucleus</location>
        <location evidence="2">Nucleoplasm</location>
    </subcellularLocation>
</comment>
<keyword evidence="3" id="KW-0488">Methylation</keyword>
<feature type="region of interest" description="Disordered" evidence="17">
    <location>
        <begin position="550"/>
        <end position="580"/>
    </location>
</feature>
<dbReference type="Gene3D" id="1.20.5.1160">
    <property type="entry name" value="Vasodilator-stimulated phosphoprotein"/>
    <property type="match status" value="1"/>
</dbReference>
<dbReference type="Gene3D" id="2.60.40.1260">
    <property type="entry name" value="Lamin Tail domain"/>
    <property type="match status" value="1"/>
</dbReference>
<dbReference type="GO" id="GO:0005200">
    <property type="term" value="F:structural constituent of cytoskeleton"/>
    <property type="evidence" value="ECO:0007669"/>
    <property type="project" value="TreeGrafter"/>
</dbReference>
<dbReference type="Gene3D" id="1.20.5.170">
    <property type="match status" value="1"/>
</dbReference>
<dbReference type="PROSITE" id="PS51841">
    <property type="entry name" value="LTD"/>
    <property type="match status" value="1"/>
</dbReference>
<dbReference type="GO" id="GO:0016363">
    <property type="term" value="C:nuclear matrix"/>
    <property type="evidence" value="ECO:0007669"/>
    <property type="project" value="UniProtKB-SubCell"/>
</dbReference>
<dbReference type="SUPFAM" id="SSF64593">
    <property type="entry name" value="Intermediate filament protein, coiled coil region"/>
    <property type="match status" value="2"/>
</dbReference>
<comment type="subunit">
    <text evidence="14">Interacts (via C-terminus) with LEMD2 (via N-terminus) (in vitro).</text>
</comment>
<dbReference type="GO" id="GO:0051664">
    <property type="term" value="P:nuclear pore localization"/>
    <property type="evidence" value="ECO:0007669"/>
    <property type="project" value="TreeGrafter"/>
</dbReference>
<dbReference type="InterPro" id="IPR036415">
    <property type="entry name" value="Lamin_tail_dom_sf"/>
</dbReference>
<evidence type="ECO:0000256" key="2">
    <source>
        <dbReference type="ARBA" id="ARBA00004642"/>
    </source>
</evidence>
<dbReference type="PANTHER" id="PTHR45721">
    <property type="entry name" value="LAMIN DM0-RELATED"/>
    <property type="match status" value="1"/>
</dbReference>
<feature type="compositionally biased region" description="Polar residues" evidence="17">
    <location>
        <begin position="426"/>
        <end position="435"/>
    </location>
</feature>
<comment type="function">
    <text evidence="12">Prelamin-A/C can accelerate smooth muscle cell senescence. It acts to disrupt mitosis and induce DNA damage in vascular smooth muscle cells (VSMCs), leading to mitotic failure, genomic instability, and premature senescence.</text>
</comment>
<feature type="compositionally biased region" description="Low complexity" evidence="17">
    <location>
        <begin position="602"/>
        <end position="620"/>
    </location>
</feature>
<keyword evidence="8" id="KW-0539">Nucleus</keyword>
<evidence type="ECO:0000256" key="16">
    <source>
        <dbReference type="RuleBase" id="RU000685"/>
    </source>
</evidence>
<dbReference type="SUPFAM" id="SSF74853">
    <property type="entry name" value="Lamin A/C globular tail domain"/>
    <property type="match status" value="1"/>
</dbReference>